<comment type="caution">
    <text evidence="6">The sequence shown here is derived from an EMBL/GenBank/DDBJ whole genome shotgun (WGS) entry which is preliminary data.</text>
</comment>
<dbReference type="AlphaFoldDB" id="A0ABD3VML2"/>
<keyword evidence="4 5" id="KW-0408">Iron</keyword>
<evidence type="ECO:0000313" key="6">
    <source>
        <dbReference type="EMBL" id="KAL3862391.1"/>
    </source>
</evidence>
<feature type="binding site" evidence="5">
    <location>
        <position position="301"/>
    </location>
    <ligand>
        <name>Fe cation</name>
        <dbReference type="ChEBI" id="CHEBI:24875"/>
        <note>catalytic</note>
    </ligand>
</feature>
<feature type="binding site" evidence="5">
    <location>
        <position position="171"/>
    </location>
    <ligand>
        <name>Fe cation</name>
        <dbReference type="ChEBI" id="CHEBI:24875"/>
        <note>catalytic</note>
    </ligand>
</feature>
<sequence length="521" mass="59662">MHKLFQTVPEEHEDLVEGKVTGTISSWLSGSLYRNGPGIYEVGENKYSHWFDPMAMFHRFYVKDGKAYYQNKYLRSETYKRNMAEKRIVISQFGTVAFPDPCKNIFQRFLSYFQADDSPRDNTNVAFYPVGDELYATTETNIIHRVDPDTLDTMGTVDLTKYVVINNASAHPHWDKDGTVHMIGNVYKEAAICIAKFPPKLSSAEIFPQGEIVATVIRSNKMAMNYIHSYAMTDNYYVFVEQPLVINIWKILLARYTGTSLLSAMEWKPELKAKFHILDKKTGKEVNADISYEADAFIVFHHGNAYEDNGHIVLDLCAISTDKPLQYAYLKNLQHEDCVKNWRKQESATGRRYVLPLNVAKEIPTGQNLVNLDGIKATARKISQHAVHCDQELFSPISIEFPQINYSNYNGKKYKYTYGVGFHNDGPHFNTVLKVDLTTKKTLEWAEDNCFPSEPIFVPNPNGTEEDDGVILSAVNDTDFEEGRQAFLLILDARDMKELARVHFNVPRFPKDFHGYFRPTA</sequence>
<evidence type="ECO:0000313" key="7">
    <source>
        <dbReference type="Proteomes" id="UP001634394"/>
    </source>
</evidence>
<evidence type="ECO:0000256" key="1">
    <source>
        <dbReference type="ARBA" id="ARBA00006787"/>
    </source>
</evidence>
<dbReference type="EMBL" id="JBJQND010000011">
    <property type="protein sequence ID" value="KAL3862391.1"/>
    <property type="molecule type" value="Genomic_DNA"/>
</dbReference>
<dbReference type="Proteomes" id="UP001634394">
    <property type="component" value="Unassembled WGS sequence"/>
</dbReference>
<feature type="binding site" evidence="5">
    <location>
        <position position="228"/>
    </location>
    <ligand>
        <name>Fe cation</name>
        <dbReference type="ChEBI" id="CHEBI:24875"/>
        <note>catalytic</note>
    </ligand>
</feature>
<keyword evidence="3" id="KW-0560">Oxidoreductase</keyword>
<dbReference type="InterPro" id="IPR004294">
    <property type="entry name" value="Carotenoid_Oase"/>
</dbReference>
<protein>
    <submittedName>
        <fullName evidence="6">Uncharacterized protein</fullName>
    </submittedName>
</protein>
<gene>
    <name evidence="6" type="ORF">ACJMK2_008360</name>
</gene>
<evidence type="ECO:0000256" key="5">
    <source>
        <dbReference type="PIRSR" id="PIRSR604294-1"/>
    </source>
</evidence>
<dbReference type="PANTHER" id="PTHR10543">
    <property type="entry name" value="BETA-CAROTENE DIOXYGENASE"/>
    <property type="match status" value="1"/>
</dbReference>
<dbReference type="InterPro" id="IPR011047">
    <property type="entry name" value="Quinoprotein_ADH-like_sf"/>
</dbReference>
<proteinExistence type="inferred from homology"/>
<keyword evidence="7" id="KW-1185">Reference proteome</keyword>
<feature type="binding site" evidence="5">
    <location>
        <position position="514"/>
    </location>
    <ligand>
        <name>Fe cation</name>
        <dbReference type="ChEBI" id="CHEBI:24875"/>
        <note>catalytic</note>
    </ligand>
</feature>
<keyword evidence="2 5" id="KW-0479">Metal-binding</keyword>
<comment type="similarity">
    <text evidence="1">Belongs to the carotenoid oxygenase family.</text>
</comment>
<dbReference type="GO" id="GO:0016491">
    <property type="term" value="F:oxidoreductase activity"/>
    <property type="evidence" value="ECO:0007669"/>
    <property type="project" value="UniProtKB-KW"/>
</dbReference>
<comment type="cofactor">
    <cofactor evidence="5">
        <name>Fe(2+)</name>
        <dbReference type="ChEBI" id="CHEBI:29033"/>
    </cofactor>
    <text evidence="5">Binds 1 Fe(2+) ion per subunit.</text>
</comment>
<evidence type="ECO:0000256" key="2">
    <source>
        <dbReference type="ARBA" id="ARBA00022723"/>
    </source>
</evidence>
<dbReference type="PANTHER" id="PTHR10543:SF24">
    <property type="entry name" value="CAROTENOID ISOMEROOXYGENASE"/>
    <property type="match status" value="1"/>
</dbReference>
<dbReference type="Pfam" id="PF03055">
    <property type="entry name" value="RPE65"/>
    <property type="match status" value="1"/>
</dbReference>
<evidence type="ECO:0000256" key="3">
    <source>
        <dbReference type="ARBA" id="ARBA00023002"/>
    </source>
</evidence>
<organism evidence="6 7">
    <name type="scientific">Sinanodonta woodiana</name>
    <name type="common">Chinese pond mussel</name>
    <name type="synonym">Anodonta woodiana</name>
    <dbReference type="NCBI Taxonomy" id="1069815"/>
    <lineage>
        <taxon>Eukaryota</taxon>
        <taxon>Metazoa</taxon>
        <taxon>Spiralia</taxon>
        <taxon>Lophotrochozoa</taxon>
        <taxon>Mollusca</taxon>
        <taxon>Bivalvia</taxon>
        <taxon>Autobranchia</taxon>
        <taxon>Heteroconchia</taxon>
        <taxon>Palaeoheterodonta</taxon>
        <taxon>Unionida</taxon>
        <taxon>Unionoidea</taxon>
        <taxon>Unionidae</taxon>
        <taxon>Unioninae</taxon>
        <taxon>Sinanodonta</taxon>
    </lineage>
</organism>
<accession>A0ABD3VML2</accession>
<dbReference type="SUPFAM" id="SSF50998">
    <property type="entry name" value="Quinoprotein alcohol dehydrogenase-like"/>
    <property type="match status" value="1"/>
</dbReference>
<reference evidence="6 7" key="1">
    <citation type="submission" date="2024-11" db="EMBL/GenBank/DDBJ databases">
        <title>Chromosome-level genome assembly of the freshwater bivalve Anodonta woodiana.</title>
        <authorList>
            <person name="Chen X."/>
        </authorList>
    </citation>
    <scope>NUCLEOTIDE SEQUENCE [LARGE SCALE GENOMIC DNA]</scope>
    <source>
        <strain evidence="6">MN2024</strain>
        <tissue evidence="6">Gills</tissue>
    </source>
</reference>
<evidence type="ECO:0000256" key="4">
    <source>
        <dbReference type="ARBA" id="ARBA00023004"/>
    </source>
</evidence>
<name>A0ABD3VML2_SINWO</name>
<dbReference type="GO" id="GO:0046872">
    <property type="term" value="F:metal ion binding"/>
    <property type="evidence" value="ECO:0007669"/>
    <property type="project" value="UniProtKB-KW"/>
</dbReference>